<dbReference type="STRING" id="903983.BCR23_00105"/>
<name>A0A1E5H3B1_9ENTE</name>
<dbReference type="PATRIC" id="fig|903983.4.peg.309"/>
<dbReference type="OrthoDB" id="9812886at2"/>
<proteinExistence type="predicted"/>
<gene>
    <name evidence="9" type="ORF">BCR23_00105</name>
</gene>
<evidence type="ECO:0000256" key="5">
    <source>
        <dbReference type="ARBA" id="ARBA00023136"/>
    </source>
</evidence>
<feature type="transmembrane region" description="Helical" evidence="6">
    <location>
        <begin position="337"/>
        <end position="357"/>
    </location>
</feature>
<reference evidence="10" key="1">
    <citation type="submission" date="2016-09" db="EMBL/GenBank/DDBJ databases">
        <authorList>
            <person name="Gulvik C.A."/>
        </authorList>
    </citation>
    <scope>NUCLEOTIDE SEQUENCE [LARGE SCALE GENOMIC DNA]</scope>
    <source>
        <strain evidence="10">LMG 26306</strain>
    </source>
</reference>
<comment type="caution">
    <text evidence="9">The sequence shown here is derived from an EMBL/GenBank/DDBJ whole genome shotgun (WGS) entry which is preliminary data.</text>
</comment>
<keyword evidence="5 6" id="KW-0472">Membrane</keyword>
<dbReference type="RefSeq" id="WP_069633473.1">
    <property type="nucleotide sequence ID" value="NZ_JXKZ01000001.1"/>
</dbReference>
<dbReference type="InterPro" id="IPR025857">
    <property type="entry name" value="MacB_PCD"/>
</dbReference>
<comment type="subcellular location">
    <subcellularLocation>
        <location evidence="1">Cell membrane</location>
        <topology evidence="1">Multi-pass membrane protein</topology>
    </subcellularLocation>
</comment>
<keyword evidence="3 6" id="KW-0812">Transmembrane</keyword>
<feature type="domain" description="ABC3 transporter permease C-terminal" evidence="7">
    <location>
        <begin position="338"/>
        <end position="483"/>
    </location>
</feature>
<dbReference type="AlphaFoldDB" id="A0A1E5H3B1"/>
<dbReference type="Pfam" id="PF02687">
    <property type="entry name" value="FtsX"/>
    <property type="match status" value="1"/>
</dbReference>
<dbReference type="PANTHER" id="PTHR30572">
    <property type="entry name" value="MEMBRANE COMPONENT OF TRANSPORTER-RELATED"/>
    <property type="match status" value="1"/>
</dbReference>
<evidence type="ECO:0000259" key="8">
    <source>
        <dbReference type="Pfam" id="PF12704"/>
    </source>
</evidence>
<dbReference type="InterPro" id="IPR050250">
    <property type="entry name" value="Macrolide_Exporter_MacB"/>
</dbReference>
<evidence type="ECO:0000256" key="6">
    <source>
        <dbReference type="SAM" id="Phobius"/>
    </source>
</evidence>
<sequence>MNFIKRALCSVTRKKGKSLILFAVIFVLGNVIAGSIAIQQSTQNVEKNIKKQLGGMATIEIDYENNQEEVTAAEGKLEQLDEKLIKKIGESPYVKYYDYNASSWAETKDLKSVSAKEEEGFGMEGFSLKGSNYSKILDVEENKIKLLEGKVFTQEDIDNGKNVGLISSKVAEENGLSVGDQMVMDMRGNSFNEDGSKKELLKIDVPIQIIGIFEPTTVQMKDKENKETEQQNSNQQFVSLQQINTIYLPNKTVSDISKNYIEKMKKVDPENPYVKGAEENDGEYYTPIYILKSPDDVEAFKQETEPLIPKLYKVRASTDQYETIGGSMKKMSQISGYVVLIAVIATLLIISLVVLLFMRDRKHELGIYLSLGDKRSHVMGQIIIEMLIISGVALILSLITGNFLGKMVSESLLNSDILNSTGDSINAFGLDTLDSIEITTDDIMNAYEVKFSLGYIVTYLLVGLGTVLLSAVLPLLYIVRLNPKKIMM</sequence>
<dbReference type="GO" id="GO:0005886">
    <property type="term" value="C:plasma membrane"/>
    <property type="evidence" value="ECO:0007669"/>
    <property type="project" value="UniProtKB-SubCell"/>
</dbReference>
<dbReference type="PANTHER" id="PTHR30572:SF9">
    <property type="entry name" value="ABC TRANSPORTER PERMEASE PROTEIN"/>
    <property type="match status" value="1"/>
</dbReference>
<evidence type="ECO:0000259" key="7">
    <source>
        <dbReference type="Pfam" id="PF02687"/>
    </source>
</evidence>
<keyword evidence="2" id="KW-1003">Cell membrane</keyword>
<feature type="transmembrane region" description="Helical" evidence="6">
    <location>
        <begin position="378"/>
        <end position="399"/>
    </location>
</feature>
<dbReference type="InterPro" id="IPR003838">
    <property type="entry name" value="ABC3_permease_C"/>
</dbReference>
<organism evidence="9 10">
    <name type="scientific">Enterococcus quebecensis</name>
    <dbReference type="NCBI Taxonomy" id="903983"/>
    <lineage>
        <taxon>Bacteria</taxon>
        <taxon>Bacillati</taxon>
        <taxon>Bacillota</taxon>
        <taxon>Bacilli</taxon>
        <taxon>Lactobacillales</taxon>
        <taxon>Enterococcaceae</taxon>
        <taxon>Enterococcus</taxon>
    </lineage>
</organism>
<keyword evidence="4 6" id="KW-1133">Transmembrane helix</keyword>
<feature type="domain" description="MacB-like periplasmic core" evidence="8">
    <location>
        <begin position="19"/>
        <end position="303"/>
    </location>
</feature>
<evidence type="ECO:0000256" key="3">
    <source>
        <dbReference type="ARBA" id="ARBA00022692"/>
    </source>
</evidence>
<dbReference type="Proteomes" id="UP000094764">
    <property type="component" value="Unassembled WGS sequence"/>
</dbReference>
<dbReference type="Pfam" id="PF12704">
    <property type="entry name" value="MacB_PCD"/>
    <property type="match status" value="1"/>
</dbReference>
<evidence type="ECO:0000256" key="1">
    <source>
        <dbReference type="ARBA" id="ARBA00004651"/>
    </source>
</evidence>
<dbReference type="EMBL" id="MIKB01000001">
    <property type="protein sequence ID" value="OEG19130.1"/>
    <property type="molecule type" value="Genomic_DNA"/>
</dbReference>
<evidence type="ECO:0000313" key="9">
    <source>
        <dbReference type="EMBL" id="OEG19130.1"/>
    </source>
</evidence>
<evidence type="ECO:0000256" key="2">
    <source>
        <dbReference type="ARBA" id="ARBA00022475"/>
    </source>
</evidence>
<evidence type="ECO:0000256" key="4">
    <source>
        <dbReference type="ARBA" id="ARBA00022989"/>
    </source>
</evidence>
<protein>
    <submittedName>
        <fullName evidence="9">ABC transporter permease</fullName>
    </submittedName>
</protein>
<evidence type="ECO:0000313" key="10">
    <source>
        <dbReference type="Proteomes" id="UP000094764"/>
    </source>
</evidence>
<feature type="transmembrane region" description="Helical" evidence="6">
    <location>
        <begin position="456"/>
        <end position="479"/>
    </location>
</feature>
<accession>A0A1E5H3B1</accession>
<dbReference type="GO" id="GO:0022857">
    <property type="term" value="F:transmembrane transporter activity"/>
    <property type="evidence" value="ECO:0007669"/>
    <property type="project" value="TreeGrafter"/>
</dbReference>
<keyword evidence="10" id="KW-1185">Reference proteome</keyword>